<comment type="similarity">
    <text evidence="1">Belongs to the bacterial ribosomal protein bL34 family.</text>
</comment>
<name>G2Q8J1_THET4</name>
<dbReference type="OMA" id="TMNGHTR"/>
<dbReference type="AlphaFoldDB" id="G2Q8J1"/>
<dbReference type="Gene3D" id="1.10.287.3980">
    <property type="match status" value="1"/>
</dbReference>
<dbReference type="KEGG" id="mtm:MYCTH_2300945"/>
<dbReference type="GO" id="GO:0003735">
    <property type="term" value="F:structural constituent of ribosome"/>
    <property type="evidence" value="ECO:0007669"/>
    <property type="project" value="InterPro"/>
</dbReference>
<evidence type="ECO:0008006" key="6">
    <source>
        <dbReference type="Google" id="ProtNLM"/>
    </source>
</evidence>
<keyword evidence="3" id="KW-0687">Ribonucleoprotein</keyword>
<evidence type="ECO:0000256" key="1">
    <source>
        <dbReference type="ARBA" id="ARBA00010111"/>
    </source>
</evidence>
<dbReference type="OrthoDB" id="431691at2759"/>
<proteinExistence type="inferred from homology"/>
<gene>
    <name evidence="4" type="ORF">MYCTH_2300945</name>
</gene>
<dbReference type="VEuPathDB" id="FungiDB:MYCTH_2300945"/>
<dbReference type="PANTHER" id="PTHR14503">
    <property type="entry name" value="MITOCHONDRIAL RIBOSOMAL PROTEIN 34 FAMILY MEMBER"/>
    <property type="match status" value="1"/>
</dbReference>
<dbReference type="Pfam" id="PF00468">
    <property type="entry name" value="Ribosomal_L34"/>
    <property type="match status" value="1"/>
</dbReference>
<keyword evidence="5" id="KW-1185">Reference proteome</keyword>
<dbReference type="RefSeq" id="XP_003661485.1">
    <property type="nucleotide sequence ID" value="XM_003661437.1"/>
</dbReference>
<dbReference type="eggNOG" id="ENOG502S8P5">
    <property type="taxonomic scope" value="Eukaryota"/>
</dbReference>
<dbReference type="InterPro" id="IPR000271">
    <property type="entry name" value="Ribosomal_bL34"/>
</dbReference>
<dbReference type="NCBIfam" id="TIGR01030">
    <property type="entry name" value="rpmH_bact"/>
    <property type="match status" value="1"/>
</dbReference>
<reference evidence="4 5" key="1">
    <citation type="journal article" date="2011" name="Nat. Biotechnol.">
        <title>Comparative genomic analysis of the thermophilic biomass-degrading fungi Myceliophthora thermophila and Thielavia terrestris.</title>
        <authorList>
            <person name="Berka R.M."/>
            <person name="Grigoriev I.V."/>
            <person name="Otillar R."/>
            <person name="Salamov A."/>
            <person name="Grimwood J."/>
            <person name="Reid I."/>
            <person name="Ishmael N."/>
            <person name="John T."/>
            <person name="Darmond C."/>
            <person name="Moisan M.-C."/>
            <person name="Henrissat B."/>
            <person name="Coutinho P.M."/>
            <person name="Lombard V."/>
            <person name="Natvig D.O."/>
            <person name="Lindquist E."/>
            <person name="Schmutz J."/>
            <person name="Lucas S."/>
            <person name="Harris P."/>
            <person name="Powlowski J."/>
            <person name="Bellemare A."/>
            <person name="Taylor D."/>
            <person name="Butler G."/>
            <person name="de Vries R.P."/>
            <person name="Allijn I.E."/>
            <person name="van den Brink J."/>
            <person name="Ushinsky S."/>
            <person name="Storms R."/>
            <person name="Powell A.J."/>
            <person name="Paulsen I.T."/>
            <person name="Elbourne L.D.H."/>
            <person name="Baker S.E."/>
            <person name="Magnuson J."/>
            <person name="LaBoissiere S."/>
            <person name="Clutterbuck A.J."/>
            <person name="Martinez D."/>
            <person name="Wogulis M."/>
            <person name="de Leon A.L."/>
            <person name="Rey M.W."/>
            <person name="Tsang A."/>
        </authorList>
    </citation>
    <scope>NUCLEOTIDE SEQUENCE [LARGE SCALE GENOMIC DNA]</scope>
    <source>
        <strain evidence="5">ATCC 42464 / BCRC 31852 / DSM 1799</strain>
    </source>
</reference>
<accession>G2Q8J1</accession>
<evidence type="ECO:0000256" key="3">
    <source>
        <dbReference type="ARBA" id="ARBA00023274"/>
    </source>
</evidence>
<dbReference type="GO" id="GO:0006412">
    <property type="term" value="P:translation"/>
    <property type="evidence" value="ECO:0007669"/>
    <property type="project" value="InterPro"/>
</dbReference>
<dbReference type="GeneID" id="11512164"/>
<dbReference type="EMBL" id="CP003003">
    <property type="protein sequence ID" value="AEO56240.1"/>
    <property type="molecule type" value="Genomic_DNA"/>
</dbReference>
<dbReference type="STRING" id="573729.G2Q8J1"/>
<evidence type="ECO:0000313" key="4">
    <source>
        <dbReference type="EMBL" id="AEO56240.1"/>
    </source>
</evidence>
<protein>
    <recommendedName>
        <fullName evidence="6">Ribosomal protein L34</fullName>
    </recommendedName>
</protein>
<dbReference type="GO" id="GO:0005762">
    <property type="term" value="C:mitochondrial large ribosomal subunit"/>
    <property type="evidence" value="ECO:0007669"/>
    <property type="project" value="TreeGrafter"/>
</dbReference>
<dbReference type="Proteomes" id="UP000007322">
    <property type="component" value="Chromosome 2"/>
</dbReference>
<evidence type="ECO:0000313" key="5">
    <source>
        <dbReference type="Proteomes" id="UP000007322"/>
    </source>
</evidence>
<keyword evidence="2" id="KW-0689">Ribosomal protein</keyword>
<sequence>MPSVSLQPPLLLQGALRRVTAQLLPRRLPAPTKSTTARTFSHLPSLRPTLAAPSPIFRAPNINSTPSTTTTAATMLASTPTGEVLDVVAKSSVTSHPALAGCGSQIRCGPRPTMSGASRLIQKRRHGFLARKRSRTGRNILKRRMAKGRKKLSHG</sequence>
<dbReference type="HOGENOM" id="CLU_129938_0_0_1"/>
<organism evidence="4 5">
    <name type="scientific">Thermothelomyces thermophilus (strain ATCC 42464 / BCRC 31852 / DSM 1799)</name>
    <name type="common">Sporotrichum thermophile</name>
    <dbReference type="NCBI Taxonomy" id="573729"/>
    <lineage>
        <taxon>Eukaryota</taxon>
        <taxon>Fungi</taxon>
        <taxon>Dikarya</taxon>
        <taxon>Ascomycota</taxon>
        <taxon>Pezizomycotina</taxon>
        <taxon>Sordariomycetes</taxon>
        <taxon>Sordariomycetidae</taxon>
        <taxon>Sordariales</taxon>
        <taxon>Chaetomiaceae</taxon>
        <taxon>Thermothelomyces</taxon>
    </lineage>
</organism>
<dbReference type="InParanoid" id="G2Q8J1"/>
<dbReference type="FunCoup" id="G2Q8J1">
    <property type="interactions" value="148"/>
</dbReference>
<evidence type="ECO:0000256" key="2">
    <source>
        <dbReference type="ARBA" id="ARBA00022980"/>
    </source>
</evidence>
<dbReference type="PANTHER" id="PTHR14503:SF4">
    <property type="entry name" value="LARGE RIBOSOMAL SUBUNIT PROTEIN BL34M"/>
    <property type="match status" value="1"/>
</dbReference>